<protein>
    <submittedName>
        <fullName evidence="6">UDP-galactose transporter, putative</fullName>
    </submittedName>
</protein>
<evidence type="ECO:0000256" key="5">
    <source>
        <dbReference type="SAM" id="Phobius"/>
    </source>
</evidence>
<dbReference type="GO" id="GO:0005737">
    <property type="term" value="C:cytoplasm"/>
    <property type="evidence" value="ECO:0000314"/>
    <property type="project" value="GeneDB"/>
</dbReference>
<dbReference type="FunCoup" id="Q388K9">
    <property type="interactions" value="23"/>
</dbReference>
<feature type="transmembrane region" description="Helical" evidence="5">
    <location>
        <begin position="230"/>
        <end position="248"/>
    </location>
</feature>
<accession>Q388K9</accession>
<dbReference type="GO" id="GO:0005459">
    <property type="term" value="F:UDP-galactose transmembrane transporter activity"/>
    <property type="evidence" value="ECO:0000314"/>
    <property type="project" value="GeneDB"/>
</dbReference>
<dbReference type="OMA" id="KCYVIAS"/>
<feature type="transmembrane region" description="Helical" evidence="5">
    <location>
        <begin position="268"/>
        <end position="287"/>
    </location>
</feature>
<dbReference type="InParanoid" id="Q388K9"/>
<dbReference type="AlphaFoldDB" id="Q388K9"/>
<organism evidence="6 7">
    <name type="scientific">Trypanosoma brucei brucei (strain 927/4 GUTat10.1)</name>
    <dbReference type="NCBI Taxonomy" id="185431"/>
    <lineage>
        <taxon>Eukaryota</taxon>
        <taxon>Discoba</taxon>
        <taxon>Euglenozoa</taxon>
        <taxon>Kinetoplastea</taxon>
        <taxon>Metakinetoplastina</taxon>
        <taxon>Trypanosomatida</taxon>
        <taxon>Trypanosomatidae</taxon>
        <taxon>Trypanosoma</taxon>
    </lineage>
</organism>
<feature type="transmembrane region" description="Helical" evidence="5">
    <location>
        <begin position="189"/>
        <end position="209"/>
    </location>
</feature>
<dbReference type="SUPFAM" id="SSF103481">
    <property type="entry name" value="Multidrug resistance efflux transporter EmrE"/>
    <property type="match status" value="1"/>
</dbReference>
<dbReference type="OrthoDB" id="408493at2759"/>
<dbReference type="EMBL" id="CM000208">
    <property type="protein sequence ID" value="EAN78761.1"/>
    <property type="molecule type" value="Genomic_DNA"/>
</dbReference>
<comment type="subcellular location">
    <subcellularLocation>
        <location evidence="1">Membrane</location>
        <topology evidence="1">Multi-pass membrane protein</topology>
    </subcellularLocation>
</comment>
<keyword evidence="4 5" id="KW-0472">Membrane</keyword>
<dbReference type="GeneID" id="3661961"/>
<dbReference type="eggNOG" id="KOG2234">
    <property type="taxonomic scope" value="Eukaryota"/>
</dbReference>
<name>Q388K9_TRYB2</name>
<dbReference type="GO" id="GO:0005462">
    <property type="term" value="F:UDP-N-acetylglucosamine transmembrane transporter activity"/>
    <property type="evidence" value="ECO:0000314"/>
    <property type="project" value="GeneDB"/>
</dbReference>
<keyword evidence="3 5" id="KW-1133">Transmembrane helix</keyword>
<evidence type="ECO:0000256" key="2">
    <source>
        <dbReference type="ARBA" id="ARBA00022692"/>
    </source>
</evidence>
<dbReference type="Pfam" id="PF04142">
    <property type="entry name" value="Nuc_sug_transp"/>
    <property type="match status" value="1"/>
</dbReference>
<evidence type="ECO:0000256" key="1">
    <source>
        <dbReference type="ARBA" id="ARBA00004141"/>
    </source>
</evidence>
<dbReference type="GO" id="GO:0022857">
    <property type="term" value="F:transmembrane transporter activity"/>
    <property type="evidence" value="ECO:0000318"/>
    <property type="project" value="GO_Central"/>
</dbReference>
<dbReference type="GO" id="GO:0000139">
    <property type="term" value="C:Golgi membrane"/>
    <property type="evidence" value="ECO:0000266"/>
    <property type="project" value="GeneDB"/>
</dbReference>
<dbReference type="PANTHER" id="PTHR10231">
    <property type="entry name" value="NUCLEOTIDE-SUGAR TRANSMEMBRANE TRANSPORTER"/>
    <property type="match status" value="1"/>
</dbReference>
<evidence type="ECO:0000256" key="4">
    <source>
        <dbReference type="ARBA" id="ARBA00023136"/>
    </source>
</evidence>
<dbReference type="PIRSF" id="PIRSF005799">
    <property type="entry name" value="UDP-gal_transpt"/>
    <property type="match status" value="1"/>
</dbReference>
<dbReference type="PaxDb" id="5691-EAN78761"/>
<dbReference type="RefSeq" id="XP_827873.1">
    <property type="nucleotide sequence ID" value="XM_822780.1"/>
</dbReference>
<dbReference type="KEGG" id="tbr:Tb10.61.3010"/>
<dbReference type="NCBIfam" id="TIGR00803">
    <property type="entry name" value="nst"/>
    <property type="match status" value="1"/>
</dbReference>
<gene>
    <name evidence="6" type="ORF">Tb10.61.3010</name>
</gene>
<sequence>MPSVKWLSAASISLVVLMLQNSLLVVLTRYSRINIPPEKRYHTSTLVLNQEILKMVVCLFLLSQEGGKCSTALPNAACMNTPSGGGFLTVLWGVCFCKEARELLVPAFLFVSQNYLIFLSLANLEASAFQVLSQTKLPFTALLSKYMLGRHLSSMQWLSLLLLSIGVLLTQAQGSNPRHTATTATQRPVVGTLACLISALSSSYASVYFEKLAKTTKPSLATRNIQLSRFGILFAALAMLIFDVLPSYGSNAGQGREPFRFWKGYDQWLTIALVCLNALGGLLVSAAMKYADNILKTFATGGAVILSGIASYFIWETPMTLLFIVGATLITLSAVLYNKYDSHAHHTAAGQTSKGEEHH</sequence>
<feature type="transmembrane region" description="Helical" evidence="5">
    <location>
        <begin position="6"/>
        <end position="30"/>
    </location>
</feature>
<dbReference type="InterPro" id="IPR007271">
    <property type="entry name" value="Nuc_sug_transpt"/>
</dbReference>
<keyword evidence="7" id="KW-1185">Reference proteome</keyword>
<evidence type="ECO:0000313" key="7">
    <source>
        <dbReference type="Proteomes" id="UP000008524"/>
    </source>
</evidence>
<feature type="transmembrane region" description="Helical" evidence="5">
    <location>
        <begin position="294"/>
        <end position="315"/>
    </location>
</feature>
<evidence type="ECO:0000313" key="6">
    <source>
        <dbReference type="EMBL" id="EAN78761.1"/>
    </source>
</evidence>
<proteinExistence type="predicted"/>
<feature type="transmembrane region" description="Helical" evidence="5">
    <location>
        <begin position="321"/>
        <end position="337"/>
    </location>
</feature>
<dbReference type="GO" id="GO:0072334">
    <property type="term" value="P:UDP-galactose transmembrane transport"/>
    <property type="evidence" value="ECO:0000266"/>
    <property type="project" value="GeneDB"/>
</dbReference>
<dbReference type="Proteomes" id="UP000008524">
    <property type="component" value="Chromosome 10"/>
</dbReference>
<dbReference type="InterPro" id="IPR037185">
    <property type="entry name" value="EmrE-like"/>
</dbReference>
<evidence type="ECO:0000256" key="3">
    <source>
        <dbReference type="ARBA" id="ARBA00022989"/>
    </source>
</evidence>
<feature type="transmembrane region" description="Helical" evidence="5">
    <location>
        <begin position="152"/>
        <end position="169"/>
    </location>
</feature>
<reference evidence="6 7" key="2">
    <citation type="journal article" date="2005" name="Science">
        <title>The genome of the African trypanosome Trypanosoma brucei.</title>
        <authorList>
            <person name="Berriman M."/>
            <person name="Ghedin E."/>
            <person name="Hertz-Fowler C."/>
            <person name="Blandin G."/>
            <person name="Renauld H."/>
            <person name="Bartholomeu D.C."/>
            <person name="Lennard N.J."/>
            <person name="Caler E."/>
            <person name="Hamlin N.E."/>
            <person name="Haas B."/>
            <person name="Bohme U."/>
            <person name="Hannick L."/>
            <person name="Aslett M.A."/>
            <person name="Shallom J."/>
            <person name="Marcello L."/>
            <person name="Hou L."/>
            <person name="Wickstead B."/>
            <person name="Alsmark U.C."/>
            <person name="Arrowsmith C."/>
            <person name="Atkin R.J."/>
            <person name="Barron A.J."/>
            <person name="Bringaud F."/>
            <person name="Brooks K."/>
            <person name="Carrington M."/>
            <person name="Cherevach I."/>
            <person name="Chillingworth T.J."/>
            <person name="Churcher C."/>
            <person name="Clark L.N."/>
            <person name="Corton C.H."/>
            <person name="Cronin A."/>
            <person name="Davies R.M."/>
            <person name="Doggett J."/>
            <person name="Djikeng A."/>
            <person name="Feldblyum T."/>
            <person name="Field M.C."/>
            <person name="Fraser A."/>
            <person name="Goodhead I."/>
            <person name="Hance Z."/>
            <person name="Harper D."/>
            <person name="Harris B.R."/>
            <person name="Hauser H."/>
            <person name="Hostetler J."/>
            <person name="Ivens A."/>
            <person name="Jagels K."/>
            <person name="Johnson D."/>
            <person name="Johnson J."/>
            <person name="Jones K."/>
            <person name="Kerhornou A.X."/>
            <person name="Koo H."/>
            <person name="Larke N."/>
            <person name="Landfear S."/>
            <person name="Larkin C."/>
            <person name="Leech V."/>
            <person name="Line A."/>
            <person name="Lord A."/>
            <person name="Macleod A."/>
            <person name="Mooney P.J."/>
            <person name="Moule S."/>
            <person name="Martin D.M."/>
            <person name="Morgan G.W."/>
            <person name="Mungall K."/>
            <person name="Norbertczak H."/>
            <person name="Ormond D."/>
            <person name="Pai G."/>
            <person name="Peacock C.S."/>
            <person name="Peterson J."/>
            <person name="Quail M.A."/>
            <person name="Rabbinowitsch E."/>
            <person name="Rajandream M.A."/>
            <person name="Reitter C."/>
            <person name="Salzberg S.L."/>
            <person name="Sanders M."/>
            <person name="Schobel S."/>
            <person name="Sharp S."/>
            <person name="Simmonds M."/>
            <person name="Simpson A.J."/>
            <person name="Tallon L."/>
            <person name="Turner C.M."/>
            <person name="Tait A."/>
            <person name="Tivey A.R."/>
            <person name="Van Aken S."/>
            <person name="Walker D."/>
            <person name="Wanless D."/>
            <person name="Wang S."/>
            <person name="White B."/>
            <person name="White O."/>
            <person name="Whitehead S."/>
            <person name="Woodward J."/>
            <person name="Wortman J."/>
            <person name="Adams M.D."/>
            <person name="Embley T.M."/>
            <person name="Gull K."/>
            <person name="Ullu E."/>
            <person name="Barry J.D."/>
            <person name="Fairlamb A.H."/>
            <person name="Opperdoes F."/>
            <person name="Barrell B.G."/>
            <person name="Donelson J.E."/>
            <person name="Hall N."/>
            <person name="Fraser C.M."/>
            <person name="Melville S.E."/>
            <person name="El-Sayed N.M."/>
        </authorList>
    </citation>
    <scope>NUCLEOTIDE SEQUENCE [LARGE SCALE GENOMIC DNA]</scope>
    <source>
        <strain evidence="6 7">927/4 GUTat10.1</strain>
    </source>
</reference>
<reference evidence="6 7" key="1">
    <citation type="journal article" date="2005" name="Science">
        <title>Comparative genomics of trypanosomatid parasitic protozoa.</title>
        <authorList>
            <person name="El-Sayed N.M."/>
            <person name="Myler P.J."/>
            <person name="Blandin G."/>
            <person name="Berriman M."/>
            <person name="Crabtree J."/>
            <person name="Aggarwal G."/>
            <person name="Caler E."/>
            <person name="Renauld H."/>
            <person name="Worthey E.A."/>
            <person name="Hertz-Fowler C."/>
            <person name="Ghedin E."/>
            <person name="Peacock C."/>
            <person name="Bartholomeu D.C."/>
            <person name="Haas B.J."/>
            <person name="Tran A.N."/>
            <person name="Wortman J.R."/>
            <person name="Alsmark U.C."/>
            <person name="Angiuoli S."/>
            <person name="Anupama A."/>
            <person name="Badger J."/>
            <person name="Bringaud F."/>
            <person name="Cadag E."/>
            <person name="Carlton J.M."/>
            <person name="Cerqueira G.C."/>
            <person name="Creasy T."/>
            <person name="Delcher A.L."/>
            <person name="Djikeng A."/>
            <person name="Embley T.M."/>
            <person name="Hauser C."/>
            <person name="Ivens A.C."/>
            <person name="Kummerfeld S.K."/>
            <person name="Pereira-Leal J.B."/>
            <person name="Nilsson D."/>
            <person name="Peterson J."/>
            <person name="Salzberg S.L."/>
            <person name="Shallom J."/>
            <person name="Silva J.C."/>
            <person name="Sundaram J."/>
            <person name="Westenberger S."/>
            <person name="White O."/>
            <person name="Melville S.E."/>
            <person name="Donelson J.E."/>
            <person name="Andersson B."/>
            <person name="Stuart K.D."/>
            <person name="Hall N."/>
        </authorList>
    </citation>
    <scope>NUCLEOTIDE SEQUENCE [LARGE SCALE GENOMIC DNA]</scope>
    <source>
        <strain evidence="6 7">927/4 GUTat10.1</strain>
    </source>
</reference>
<keyword evidence="2 5" id="KW-0812">Transmembrane</keyword>
<dbReference type="VEuPathDB" id="TriTrypDB:Tb927.10.13900"/>
<dbReference type="GO" id="GO:0055085">
    <property type="term" value="P:transmembrane transport"/>
    <property type="evidence" value="ECO:0000318"/>
    <property type="project" value="GO_Central"/>
</dbReference>